<dbReference type="EMBL" id="CZKA01000030">
    <property type="protein sequence ID" value="CUR56727.1"/>
    <property type="molecule type" value="Genomic_DNA"/>
</dbReference>
<dbReference type="InterPro" id="IPR001080">
    <property type="entry name" value="3Fe4S_ferredoxin"/>
</dbReference>
<dbReference type="InterPro" id="IPR051269">
    <property type="entry name" value="Fe-S_cluster_ET"/>
</dbReference>
<evidence type="ECO:0000256" key="2">
    <source>
        <dbReference type="ARBA" id="ARBA00022723"/>
    </source>
</evidence>
<evidence type="ECO:0000256" key="1">
    <source>
        <dbReference type="ARBA" id="ARBA00022448"/>
    </source>
</evidence>
<evidence type="ECO:0000259" key="6">
    <source>
        <dbReference type="PROSITE" id="PS51379"/>
    </source>
</evidence>
<dbReference type="PANTHER" id="PTHR36923:SF3">
    <property type="entry name" value="FERREDOXIN"/>
    <property type="match status" value="1"/>
</dbReference>
<keyword evidence="4" id="KW-0408">Iron</keyword>
<keyword evidence="2" id="KW-0479">Metal-binding</keyword>
<sequence>MTDDSTTHTGKVVVDRGRCTGIGICESIAPEVFEVDDDGELILLVDQVDLDDDDATTAVASCPAMALSLEG</sequence>
<feature type="domain" description="4Fe-4S ferredoxin-type" evidence="6">
    <location>
        <begin position="10"/>
        <end position="38"/>
    </location>
</feature>
<dbReference type="GO" id="GO:0009055">
    <property type="term" value="F:electron transfer activity"/>
    <property type="evidence" value="ECO:0007669"/>
    <property type="project" value="InterPro"/>
</dbReference>
<dbReference type="Gene3D" id="3.30.70.20">
    <property type="match status" value="1"/>
</dbReference>
<dbReference type="GO" id="GO:0051536">
    <property type="term" value="F:iron-sulfur cluster binding"/>
    <property type="evidence" value="ECO:0007669"/>
    <property type="project" value="UniProtKB-KW"/>
</dbReference>
<dbReference type="InterPro" id="IPR017896">
    <property type="entry name" value="4Fe4S_Fe-S-bd"/>
</dbReference>
<proteinExistence type="predicted"/>
<evidence type="ECO:0000256" key="4">
    <source>
        <dbReference type="ARBA" id="ARBA00023004"/>
    </source>
</evidence>
<dbReference type="Pfam" id="PF13370">
    <property type="entry name" value="Fer4_13"/>
    <property type="match status" value="1"/>
</dbReference>
<evidence type="ECO:0000313" key="7">
    <source>
        <dbReference type="EMBL" id="CUR56727.1"/>
    </source>
</evidence>
<accession>A0A2P2C3W3</accession>
<evidence type="ECO:0000256" key="5">
    <source>
        <dbReference type="ARBA" id="ARBA00023014"/>
    </source>
</evidence>
<dbReference type="PANTHER" id="PTHR36923">
    <property type="entry name" value="FERREDOXIN"/>
    <property type="match status" value="1"/>
</dbReference>
<reference evidence="7" key="1">
    <citation type="submission" date="2015-08" db="EMBL/GenBank/DDBJ databases">
        <authorList>
            <person name="Babu N.S."/>
            <person name="Beckwith C.J."/>
            <person name="Beseler K.G."/>
            <person name="Brison A."/>
            <person name="Carone J.V."/>
            <person name="Caskin T.P."/>
            <person name="Diamond M."/>
            <person name="Durham M.E."/>
            <person name="Foxe J.M."/>
            <person name="Go M."/>
            <person name="Henderson B.A."/>
            <person name="Jones I.B."/>
            <person name="McGettigan J.A."/>
            <person name="Micheletti S.J."/>
            <person name="Nasrallah M.E."/>
            <person name="Ortiz D."/>
            <person name="Piller C.R."/>
            <person name="Privatt S.R."/>
            <person name="Schneider S.L."/>
            <person name="Sharp S."/>
            <person name="Smith T.C."/>
            <person name="Stanton J.D."/>
            <person name="Ullery H.E."/>
            <person name="Wilson R.J."/>
            <person name="Serrano M.G."/>
            <person name="Buck G."/>
            <person name="Lee V."/>
            <person name="Wang Y."/>
            <person name="Carvalho R."/>
            <person name="Voegtly L."/>
            <person name="Shi R."/>
            <person name="Duckworth R."/>
            <person name="Johnson A."/>
            <person name="Loviza R."/>
            <person name="Walstead R."/>
            <person name="Shah Z."/>
            <person name="Kiflezghi M."/>
            <person name="Wade K."/>
            <person name="Ball S.L."/>
            <person name="Bradley K.W."/>
            <person name="Asai D.J."/>
            <person name="Bowman C.A."/>
            <person name="Russell D.A."/>
            <person name="Pope W.H."/>
            <person name="Jacobs-Sera D."/>
            <person name="Hendrix R.W."/>
            <person name="Hatfull G.F."/>
        </authorList>
    </citation>
    <scope>NUCLEOTIDE SEQUENCE</scope>
</reference>
<keyword evidence="3" id="KW-0249">Electron transport</keyword>
<dbReference type="AlphaFoldDB" id="A0A2P2C3W3"/>
<organism evidence="7">
    <name type="scientific">metagenome</name>
    <dbReference type="NCBI Taxonomy" id="256318"/>
    <lineage>
        <taxon>unclassified sequences</taxon>
        <taxon>metagenomes</taxon>
    </lineage>
</organism>
<gene>
    <name evidence="7" type="ORF">NOCA2360028</name>
</gene>
<dbReference type="GO" id="GO:0005506">
    <property type="term" value="F:iron ion binding"/>
    <property type="evidence" value="ECO:0007669"/>
    <property type="project" value="InterPro"/>
</dbReference>
<name>A0A2P2C3W3_9ZZZZ</name>
<protein>
    <recommendedName>
        <fullName evidence="6">4Fe-4S ferredoxin-type domain-containing protein</fullName>
    </recommendedName>
</protein>
<keyword evidence="5" id="KW-0411">Iron-sulfur</keyword>
<dbReference type="PROSITE" id="PS51379">
    <property type="entry name" value="4FE4S_FER_2"/>
    <property type="match status" value="1"/>
</dbReference>
<evidence type="ECO:0000256" key="3">
    <source>
        <dbReference type="ARBA" id="ARBA00022982"/>
    </source>
</evidence>
<keyword evidence="1" id="KW-0813">Transport</keyword>
<dbReference type="SUPFAM" id="SSF54862">
    <property type="entry name" value="4Fe-4S ferredoxins"/>
    <property type="match status" value="1"/>
</dbReference>
<dbReference type="PRINTS" id="PR00352">
    <property type="entry name" value="3FE4SFRDOXIN"/>
</dbReference>